<feature type="transmembrane region" description="Helical" evidence="1">
    <location>
        <begin position="154"/>
        <end position="172"/>
    </location>
</feature>
<feature type="domain" description="EamA" evidence="2">
    <location>
        <begin position="154"/>
        <end position="283"/>
    </location>
</feature>
<feature type="transmembrane region" description="Helical" evidence="1">
    <location>
        <begin position="241"/>
        <end position="261"/>
    </location>
</feature>
<sequence length="295" mass="31767">MTRAPQNTGLGILLMSATSFVFAVQDGISRHLAGEYNVLMVVMIRFWFFAAFALALSARQPGGIVGQLRSRFPMLQLARGLILIVEICLMVLAFVKLGLIASHAVFVSYPLIIAALSGPILGEKVGWRRWSAIGVGFVGVLIILQPGTAVFSPWAALPLLCAVMFALYGLLTRYVAQGDATGTSFLWTGLVAAIAITGPGLWYWEPVSATDWLWMGALCLTGITSHYMMIKAYEVAEAGDIQPFALLQLVFIALMGLTLFGETLAPNVVIGAALVMAAALFTLWRARVVARRGKS</sequence>
<dbReference type="PANTHER" id="PTHR22911">
    <property type="entry name" value="ACYL-MALONYL CONDENSING ENZYME-RELATED"/>
    <property type="match status" value="1"/>
</dbReference>
<reference evidence="3" key="1">
    <citation type="submission" date="2024-02" db="EMBL/GenBank/DDBJ databases">
        <title>Genome sequences of strain Gemmobacter sp. JM10B15.</title>
        <authorList>
            <person name="Zhang M."/>
        </authorList>
    </citation>
    <scope>NUCLEOTIDE SEQUENCE</scope>
    <source>
        <strain evidence="3">JM10B15</strain>
    </source>
</reference>
<dbReference type="Proteomes" id="UP001431963">
    <property type="component" value="Unassembled WGS sequence"/>
</dbReference>
<name>A0ABU8BTD2_9RHOB</name>
<gene>
    <name evidence="3" type="ORF">V6590_07265</name>
</gene>
<evidence type="ECO:0000313" key="4">
    <source>
        <dbReference type="Proteomes" id="UP001431963"/>
    </source>
</evidence>
<dbReference type="PANTHER" id="PTHR22911:SF103">
    <property type="entry name" value="BLR2811 PROTEIN"/>
    <property type="match status" value="1"/>
</dbReference>
<feature type="transmembrane region" description="Helical" evidence="1">
    <location>
        <begin position="77"/>
        <end position="94"/>
    </location>
</feature>
<organism evidence="3 4">
    <name type="scientific">Gemmobacter denitrificans</name>
    <dbReference type="NCBI Taxonomy" id="3123040"/>
    <lineage>
        <taxon>Bacteria</taxon>
        <taxon>Pseudomonadati</taxon>
        <taxon>Pseudomonadota</taxon>
        <taxon>Alphaproteobacteria</taxon>
        <taxon>Rhodobacterales</taxon>
        <taxon>Paracoccaceae</taxon>
        <taxon>Gemmobacter</taxon>
    </lineage>
</organism>
<feature type="domain" description="EamA" evidence="2">
    <location>
        <begin position="10"/>
        <end position="144"/>
    </location>
</feature>
<feature type="transmembrane region" description="Helical" evidence="1">
    <location>
        <begin position="100"/>
        <end position="118"/>
    </location>
</feature>
<evidence type="ECO:0000256" key="1">
    <source>
        <dbReference type="SAM" id="Phobius"/>
    </source>
</evidence>
<evidence type="ECO:0000313" key="3">
    <source>
        <dbReference type="EMBL" id="MEH7827942.1"/>
    </source>
</evidence>
<keyword evidence="1" id="KW-1133">Transmembrane helix</keyword>
<keyword evidence="1" id="KW-0812">Transmembrane</keyword>
<feature type="transmembrane region" description="Helical" evidence="1">
    <location>
        <begin position="184"/>
        <end position="204"/>
    </location>
</feature>
<dbReference type="EMBL" id="JBALHR010000003">
    <property type="protein sequence ID" value="MEH7827942.1"/>
    <property type="molecule type" value="Genomic_DNA"/>
</dbReference>
<keyword evidence="1" id="KW-0472">Membrane</keyword>
<dbReference type="RefSeq" id="WP_335421396.1">
    <property type="nucleotide sequence ID" value="NZ_JBALHR010000003.1"/>
</dbReference>
<dbReference type="SUPFAM" id="SSF103481">
    <property type="entry name" value="Multidrug resistance efflux transporter EmrE"/>
    <property type="match status" value="2"/>
</dbReference>
<accession>A0ABU8BTD2</accession>
<proteinExistence type="predicted"/>
<feature type="transmembrane region" description="Helical" evidence="1">
    <location>
        <begin position="39"/>
        <end position="56"/>
    </location>
</feature>
<dbReference type="Pfam" id="PF00892">
    <property type="entry name" value="EamA"/>
    <property type="match status" value="2"/>
</dbReference>
<comment type="caution">
    <text evidence="3">The sequence shown here is derived from an EMBL/GenBank/DDBJ whole genome shotgun (WGS) entry which is preliminary data.</text>
</comment>
<keyword evidence="4" id="KW-1185">Reference proteome</keyword>
<feature type="transmembrane region" description="Helical" evidence="1">
    <location>
        <begin position="267"/>
        <end position="286"/>
    </location>
</feature>
<feature type="transmembrane region" description="Helical" evidence="1">
    <location>
        <begin position="130"/>
        <end position="148"/>
    </location>
</feature>
<dbReference type="InterPro" id="IPR000620">
    <property type="entry name" value="EamA_dom"/>
</dbReference>
<feature type="transmembrane region" description="Helical" evidence="1">
    <location>
        <begin position="210"/>
        <end position="229"/>
    </location>
</feature>
<dbReference type="InterPro" id="IPR037185">
    <property type="entry name" value="EmrE-like"/>
</dbReference>
<protein>
    <submittedName>
        <fullName evidence="3">DMT family transporter</fullName>
    </submittedName>
</protein>
<evidence type="ECO:0000259" key="2">
    <source>
        <dbReference type="Pfam" id="PF00892"/>
    </source>
</evidence>